<gene>
    <name evidence="1" type="ORF">GCM10008927_17890</name>
</gene>
<name>A0ABQ3D2K0_9RHOB</name>
<evidence type="ECO:0000313" key="1">
    <source>
        <dbReference type="EMBL" id="GHA52694.1"/>
    </source>
</evidence>
<comment type="caution">
    <text evidence="1">The sequence shown here is derived from an EMBL/GenBank/DDBJ whole genome shotgun (WGS) entry which is preliminary data.</text>
</comment>
<dbReference type="EMBL" id="BMZF01000004">
    <property type="protein sequence ID" value="GHA52694.1"/>
    <property type="molecule type" value="Genomic_DNA"/>
</dbReference>
<dbReference type="GO" id="GO:0051301">
    <property type="term" value="P:cell division"/>
    <property type="evidence" value="ECO:0007669"/>
    <property type="project" value="UniProtKB-KW"/>
</dbReference>
<evidence type="ECO:0000313" key="2">
    <source>
        <dbReference type="Proteomes" id="UP000634455"/>
    </source>
</evidence>
<reference evidence="2" key="1">
    <citation type="journal article" date="2019" name="Int. J. Syst. Evol. Microbiol.">
        <title>The Global Catalogue of Microorganisms (GCM) 10K type strain sequencing project: providing services to taxonomists for standard genome sequencing and annotation.</title>
        <authorList>
            <consortium name="The Broad Institute Genomics Platform"/>
            <consortium name="The Broad Institute Genome Sequencing Center for Infectious Disease"/>
            <person name="Wu L."/>
            <person name="Ma J."/>
        </authorList>
    </citation>
    <scope>NUCLEOTIDE SEQUENCE [LARGE SCALE GENOMIC DNA]</scope>
    <source>
        <strain evidence="2">KCTC 32465</strain>
    </source>
</reference>
<dbReference type="RefSeq" id="WP_189640371.1">
    <property type="nucleotide sequence ID" value="NZ_BMZF01000004.1"/>
</dbReference>
<keyword evidence="1" id="KW-0132">Cell division</keyword>
<dbReference type="Proteomes" id="UP000634455">
    <property type="component" value="Unassembled WGS sequence"/>
</dbReference>
<keyword evidence="1" id="KW-0131">Cell cycle</keyword>
<keyword evidence="2" id="KW-1185">Reference proteome</keyword>
<sequence>MKNFLYLLCCALVVGMAYWAYTENYRTQATAKRVQKLQQAIASEREEISVLKAEWAYLNRPERLRELADLNFETLGLIPLSSQHFGDTNLVAFPPRPTNLEIVNEPISVQNSEGVE</sequence>
<proteinExistence type="predicted"/>
<organism evidence="1 2">
    <name type="scientific">Paramylibacter ulvae</name>
    <dbReference type="NCBI Taxonomy" id="1651968"/>
    <lineage>
        <taxon>Bacteria</taxon>
        <taxon>Pseudomonadati</taxon>
        <taxon>Pseudomonadota</taxon>
        <taxon>Alphaproteobacteria</taxon>
        <taxon>Rhodobacterales</taxon>
        <taxon>Paracoccaceae</taxon>
        <taxon>Paramylibacter</taxon>
    </lineage>
</organism>
<accession>A0ABQ3D2K0</accession>
<protein>
    <submittedName>
        <fullName evidence="1">Cell division protein FtsL</fullName>
    </submittedName>
</protein>